<evidence type="ECO:0000313" key="2">
    <source>
        <dbReference type="EMBL" id="CAL1298942.1"/>
    </source>
</evidence>
<dbReference type="EMBL" id="CAXIEN010000480">
    <property type="protein sequence ID" value="CAL1298942.1"/>
    <property type="molecule type" value="Genomic_DNA"/>
</dbReference>
<evidence type="ECO:0000313" key="3">
    <source>
        <dbReference type="Proteomes" id="UP001497382"/>
    </source>
</evidence>
<evidence type="ECO:0000256" key="1">
    <source>
        <dbReference type="SAM" id="MobiDB-lite"/>
    </source>
</evidence>
<organism evidence="2 3">
    <name type="scientific">Larinioides sclopetarius</name>
    <dbReference type="NCBI Taxonomy" id="280406"/>
    <lineage>
        <taxon>Eukaryota</taxon>
        <taxon>Metazoa</taxon>
        <taxon>Ecdysozoa</taxon>
        <taxon>Arthropoda</taxon>
        <taxon>Chelicerata</taxon>
        <taxon>Arachnida</taxon>
        <taxon>Araneae</taxon>
        <taxon>Araneomorphae</taxon>
        <taxon>Entelegynae</taxon>
        <taxon>Araneoidea</taxon>
        <taxon>Araneidae</taxon>
        <taxon>Larinioides</taxon>
    </lineage>
</organism>
<protein>
    <recommendedName>
        <fullName evidence="4">Ycf15</fullName>
    </recommendedName>
</protein>
<gene>
    <name evidence="2" type="ORF">LARSCL_LOCUS21072</name>
</gene>
<comment type="caution">
    <text evidence="2">The sequence shown here is derived from an EMBL/GenBank/DDBJ whole genome shotgun (WGS) entry which is preliminary data.</text>
</comment>
<proteinExistence type="predicted"/>
<dbReference type="Proteomes" id="UP001497382">
    <property type="component" value="Unassembled WGS sequence"/>
</dbReference>
<evidence type="ECO:0008006" key="4">
    <source>
        <dbReference type="Google" id="ProtNLM"/>
    </source>
</evidence>
<reference evidence="2 3" key="1">
    <citation type="submission" date="2024-04" db="EMBL/GenBank/DDBJ databases">
        <authorList>
            <person name="Rising A."/>
            <person name="Reimegard J."/>
            <person name="Sonavane S."/>
            <person name="Akerstrom W."/>
            <person name="Nylinder S."/>
            <person name="Hedman E."/>
            <person name="Kallberg Y."/>
        </authorList>
    </citation>
    <scope>NUCLEOTIDE SEQUENCE [LARGE SCALE GENOMIC DNA]</scope>
</reference>
<dbReference type="AlphaFoldDB" id="A0AAV2BS19"/>
<keyword evidence="3" id="KW-1185">Reference proteome</keyword>
<name>A0AAV2BS19_9ARAC</name>
<sequence length="113" mass="13211">MTGRNAEARTFQRNHSNPDRHLAPLFLPPKFHRSSNPTFREHHPEMRRGCCIIIQLHLYEEKPSHLVPKEDKHLLFKLSPNCCLIQEKSPSLSEEVETCFEFTKDSKNESDTV</sequence>
<accession>A0AAV2BS19</accession>
<feature type="region of interest" description="Disordered" evidence="1">
    <location>
        <begin position="1"/>
        <end position="23"/>
    </location>
</feature>